<dbReference type="InterPro" id="IPR037055">
    <property type="entry name" value="MHC_I-like_Ag-recog_sf"/>
</dbReference>
<reference evidence="4 5" key="1">
    <citation type="journal article" date="2013" name="Nat. Commun.">
        <title>Genome analysis reveals insights into physiology and longevity of the Brandt's bat Myotis brandtii.</title>
        <authorList>
            <person name="Seim I."/>
            <person name="Fang X."/>
            <person name="Xiong Z."/>
            <person name="Lobanov A.V."/>
            <person name="Huang Z."/>
            <person name="Ma S."/>
            <person name="Feng Y."/>
            <person name="Turanov A.A."/>
            <person name="Zhu Y."/>
            <person name="Lenz T.L."/>
            <person name="Gerashchenko M.V."/>
            <person name="Fan D."/>
            <person name="Hee Yim S."/>
            <person name="Yao X."/>
            <person name="Jordan D."/>
            <person name="Xiong Y."/>
            <person name="Ma Y."/>
            <person name="Lyapunov A.N."/>
            <person name="Chen G."/>
            <person name="Kulakova O.I."/>
            <person name="Sun Y."/>
            <person name="Lee S.G."/>
            <person name="Bronson R.T."/>
            <person name="Moskalev A.A."/>
            <person name="Sunyaev S.R."/>
            <person name="Zhang G."/>
            <person name="Krogh A."/>
            <person name="Wang J."/>
            <person name="Gladyshev V.N."/>
        </authorList>
    </citation>
    <scope>NUCLEOTIDE SEQUENCE [LARGE SCALE GENOMIC DNA]</scope>
</reference>
<keyword evidence="1" id="KW-0325">Glycoprotein</keyword>
<dbReference type="Proteomes" id="UP000052978">
    <property type="component" value="Unassembled WGS sequence"/>
</dbReference>
<feature type="region of interest" description="Disordered" evidence="3">
    <location>
        <begin position="150"/>
        <end position="184"/>
    </location>
</feature>
<keyword evidence="2" id="KW-0175">Coiled coil</keyword>
<evidence type="ECO:0000256" key="1">
    <source>
        <dbReference type="ARBA" id="ARBA00023180"/>
    </source>
</evidence>
<dbReference type="Gene3D" id="3.30.500.10">
    <property type="entry name" value="MHC class I-like antigen recognition-like"/>
    <property type="match status" value="1"/>
</dbReference>
<evidence type="ECO:0000313" key="5">
    <source>
        <dbReference type="Proteomes" id="UP000052978"/>
    </source>
</evidence>
<accession>S7NPQ2</accession>
<organism evidence="4 5">
    <name type="scientific">Myotis brandtii</name>
    <name type="common">Brandt's bat</name>
    <dbReference type="NCBI Taxonomy" id="109478"/>
    <lineage>
        <taxon>Eukaryota</taxon>
        <taxon>Metazoa</taxon>
        <taxon>Chordata</taxon>
        <taxon>Craniata</taxon>
        <taxon>Vertebrata</taxon>
        <taxon>Euteleostomi</taxon>
        <taxon>Mammalia</taxon>
        <taxon>Eutheria</taxon>
        <taxon>Laurasiatheria</taxon>
        <taxon>Chiroptera</taxon>
        <taxon>Yangochiroptera</taxon>
        <taxon>Vespertilionidae</taxon>
        <taxon>Myotis</taxon>
    </lineage>
</organism>
<dbReference type="InterPro" id="IPR011162">
    <property type="entry name" value="MHC_I/II-like_Ag-recog"/>
</dbReference>
<evidence type="ECO:0000313" key="4">
    <source>
        <dbReference type="EMBL" id="EPQ19216.1"/>
    </source>
</evidence>
<name>S7NPQ2_MYOBR</name>
<feature type="coiled-coil region" evidence="2">
    <location>
        <begin position="4"/>
        <end position="31"/>
    </location>
</feature>
<feature type="compositionally biased region" description="Basic and acidic residues" evidence="3">
    <location>
        <begin position="150"/>
        <end position="168"/>
    </location>
</feature>
<keyword evidence="5" id="KW-1185">Reference proteome</keyword>
<evidence type="ECO:0000256" key="2">
    <source>
        <dbReference type="SAM" id="Coils"/>
    </source>
</evidence>
<dbReference type="AlphaFoldDB" id="S7NPQ2"/>
<gene>
    <name evidence="4" type="ORF">D623_10021294</name>
</gene>
<sequence>MNATQAWNQQRETLQDVVEELKKTLLDFKAEITATSGAKSLGYNFTVTPNGQPWCEIQGQVNGNTFLHYTCGSQEVKLFSVLEMNATQAWNQQRETLQDVVEELKKTLLDFKAEITATSGMFTKPRVEVEQGSGLGNNCVYVNIASWSHPRDSGATEDRAGPGDKRGAEGWTPGGHRGSVKTQS</sequence>
<dbReference type="SUPFAM" id="SSF54452">
    <property type="entry name" value="MHC antigen-recognition domain"/>
    <property type="match status" value="1"/>
</dbReference>
<protein>
    <submittedName>
        <fullName evidence="4">NKG2D ligand 1</fullName>
    </submittedName>
</protein>
<feature type="coiled-coil region" evidence="2">
    <location>
        <begin position="87"/>
        <end position="114"/>
    </location>
</feature>
<proteinExistence type="predicted"/>
<evidence type="ECO:0000256" key="3">
    <source>
        <dbReference type="SAM" id="MobiDB-lite"/>
    </source>
</evidence>
<dbReference type="EMBL" id="KE164616">
    <property type="protein sequence ID" value="EPQ19216.1"/>
    <property type="molecule type" value="Genomic_DNA"/>
</dbReference>